<comment type="caution">
    <text evidence="1">The sequence shown here is derived from an EMBL/GenBank/DDBJ whole genome shotgun (WGS) entry which is preliminary data.</text>
</comment>
<proteinExistence type="predicted"/>
<dbReference type="AlphaFoldDB" id="A0AAV3PVT0"/>
<name>A0AAV3PVT0_LITER</name>
<dbReference type="EMBL" id="BAABME010002738">
    <property type="protein sequence ID" value="GAA0155879.1"/>
    <property type="molecule type" value="Genomic_DNA"/>
</dbReference>
<dbReference type="Proteomes" id="UP001454036">
    <property type="component" value="Unassembled WGS sequence"/>
</dbReference>
<accession>A0AAV3PVT0</accession>
<evidence type="ECO:0000313" key="2">
    <source>
        <dbReference type="Proteomes" id="UP001454036"/>
    </source>
</evidence>
<reference evidence="1 2" key="1">
    <citation type="submission" date="2024-01" db="EMBL/GenBank/DDBJ databases">
        <title>The complete chloroplast genome sequence of Lithospermum erythrorhizon: insights into the phylogenetic relationship among Boraginaceae species and the maternal lineages of purple gromwells.</title>
        <authorList>
            <person name="Okada T."/>
            <person name="Watanabe K."/>
        </authorList>
    </citation>
    <scope>NUCLEOTIDE SEQUENCE [LARGE SCALE GENOMIC DNA]</scope>
</reference>
<organism evidence="1 2">
    <name type="scientific">Lithospermum erythrorhizon</name>
    <name type="common">Purple gromwell</name>
    <name type="synonym">Lithospermum officinale var. erythrorhizon</name>
    <dbReference type="NCBI Taxonomy" id="34254"/>
    <lineage>
        <taxon>Eukaryota</taxon>
        <taxon>Viridiplantae</taxon>
        <taxon>Streptophyta</taxon>
        <taxon>Embryophyta</taxon>
        <taxon>Tracheophyta</taxon>
        <taxon>Spermatophyta</taxon>
        <taxon>Magnoliopsida</taxon>
        <taxon>eudicotyledons</taxon>
        <taxon>Gunneridae</taxon>
        <taxon>Pentapetalae</taxon>
        <taxon>asterids</taxon>
        <taxon>lamiids</taxon>
        <taxon>Boraginales</taxon>
        <taxon>Boraginaceae</taxon>
        <taxon>Boraginoideae</taxon>
        <taxon>Lithospermeae</taxon>
        <taxon>Lithospermum</taxon>
    </lineage>
</organism>
<keyword evidence="2" id="KW-1185">Reference proteome</keyword>
<evidence type="ECO:0000313" key="1">
    <source>
        <dbReference type="EMBL" id="GAA0155879.1"/>
    </source>
</evidence>
<sequence>MAVIDVSNYIIKSNVDTSAINVSDVENVPVASDVQNVPVVVPGGGSGLAGGANLPPFIPAAVVPTVLSSGGGGPGVVPPAFATAATLPPQPPNVPMM</sequence>
<protein>
    <submittedName>
        <fullName evidence="1">Uncharacterized protein</fullName>
    </submittedName>
</protein>
<gene>
    <name evidence="1" type="ORF">LIER_13503</name>
</gene>